<dbReference type="EMBL" id="KF901049">
    <property type="protein sequence ID" value="AIF16238.1"/>
    <property type="molecule type" value="Genomic_DNA"/>
</dbReference>
<name>A0A075HQQ5_9ARCH</name>
<evidence type="ECO:0000313" key="2">
    <source>
        <dbReference type="EMBL" id="AIF16238.1"/>
    </source>
</evidence>
<sequence length="121" mass="13728">MVKKKDEIPEDINKELESPKFGKPKSLTNSGYVLDINEKDKKVDLQLYESVQGTSIIEGLNLSKDVKLNDLEKGVVCEFKLNELKAKLSKQTVDYLAEQGINLTEIIQYELAEIKIIDENV</sequence>
<feature type="region of interest" description="Disordered" evidence="1">
    <location>
        <begin position="1"/>
        <end position="25"/>
    </location>
</feature>
<accession>A0A075HQQ5</accession>
<dbReference type="AlphaFoldDB" id="A0A075HQQ5"/>
<organism evidence="2">
    <name type="scientific">uncultured marine thaumarchaeote KM3_73_B11</name>
    <dbReference type="NCBI Taxonomy" id="1456265"/>
    <lineage>
        <taxon>Archaea</taxon>
        <taxon>Nitrososphaerota</taxon>
        <taxon>environmental samples</taxon>
    </lineage>
</organism>
<feature type="compositionally biased region" description="Basic and acidic residues" evidence="1">
    <location>
        <begin position="1"/>
        <end position="20"/>
    </location>
</feature>
<evidence type="ECO:0000256" key="1">
    <source>
        <dbReference type="SAM" id="MobiDB-lite"/>
    </source>
</evidence>
<proteinExistence type="predicted"/>
<protein>
    <submittedName>
        <fullName evidence="2">Uncharacterized protein</fullName>
    </submittedName>
</protein>
<reference evidence="2" key="1">
    <citation type="journal article" date="2014" name="Genome Biol. Evol.">
        <title>Pangenome evidence for extensive interdomain horizontal transfer affecting lineage core and shell genes in uncultured planktonic thaumarchaeota and euryarchaeota.</title>
        <authorList>
            <person name="Deschamps P."/>
            <person name="Zivanovic Y."/>
            <person name="Moreira D."/>
            <person name="Rodriguez-Valera F."/>
            <person name="Lopez-Garcia P."/>
        </authorList>
    </citation>
    <scope>NUCLEOTIDE SEQUENCE</scope>
</reference>